<comment type="caution">
    <text evidence="1">The sequence shown here is derived from an EMBL/GenBank/DDBJ whole genome shotgun (WGS) entry which is preliminary data.</text>
</comment>
<dbReference type="EMBL" id="AJIX01000009">
    <property type="protein sequence ID" value="KGR16514.1"/>
    <property type="molecule type" value="Genomic_DNA"/>
</dbReference>
<evidence type="ECO:0000313" key="2">
    <source>
        <dbReference type="Proteomes" id="UP000030161"/>
    </source>
</evidence>
<dbReference type="Proteomes" id="UP000030161">
    <property type="component" value="Unassembled WGS sequence"/>
</dbReference>
<reference evidence="1 2" key="1">
    <citation type="submission" date="2013-12" db="EMBL/GenBank/DDBJ databases">
        <title>The Genome Sequence of Candida albicans P78048.</title>
        <authorList>
            <consortium name="The Broad Institute Genome Sequencing Platform"/>
            <consortium name="The Broad Institute Genome Sequencing Center for Infectious Disease"/>
            <person name="Cuomo C."/>
            <person name="Bennett R."/>
            <person name="Hirakawa M."/>
            <person name="Noverr M."/>
            <person name="Mitchell A."/>
            <person name="Young S.K."/>
            <person name="Zeng Q."/>
            <person name="Gargeya S."/>
            <person name="Fitzgerald M."/>
            <person name="Abouelleil A."/>
            <person name="Alvarado L."/>
            <person name="Berlin A.M."/>
            <person name="Chapman S.B."/>
            <person name="Dewar J."/>
            <person name="Goldberg J."/>
            <person name="Griggs A."/>
            <person name="Gujja S."/>
            <person name="Hansen M."/>
            <person name="Howarth C."/>
            <person name="Imamovic A."/>
            <person name="Larimer J."/>
            <person name="McCowan C."/>
            <person name="Murphy C."/>
            <person name="Pearson M."/>
            <person name="Priest M."/>
            <person name="Roberts A."/>
            <person name="Saif S."/>
            <person name="Shea T."/>
            <person name="Sykes S."/>
            <person name="Wortman J."/>
            <person name="Nusbaum C."/>
            <person name="Birren B."/>
        </authorList>
    </citation>
    <scope>NUCLEOTIDE SEQUENCE [LARGE SCALE GENOMIC DNA]</scope>
    <source>
        <strain evidence="1 2">P78048</strain>
    </source>
</reference>
<protein>
    <submittedName>
        <fullName evidence="1">Uncharacterized protein</fullName>
    </submittedName>
</protein>
<gene>
    <name evidence="1" type="ORF">MG3_01242</name>
</gene>
<accession>A0AB34PYH7</accession>
<proteinExistence type="predicted"/>
<dbReference type="AlphaFoldDB" id="A0AB34PYH7"/>
<organism evidence="1 2">
    <name type="scientific">Candida albicans P78048</name>
    <dbReference type="NCBI Taxonomy" id="1094989"/>
    <lineage>
        <taxon>Eukaryota</taxon>
        <taxon>Fungi</taxon>
        <taxon>Dikarya</taxon>
        <taxon>Ascomycota</taxon>
        <taxon>Saccharomycotina</taxon>
        <taxon>Pichiomycetes</taxon>
        <taxon>Debaryomycetaceae</taxon>
        <taxon>Candida/Lodderomyces clade</taxon>
        <taxon>Candida</taxon>
    </lineage>
</organism>
<sequence>MYVTSKIITTESFLFVSFNTLSRNKNFGSRHLAFNSFFLRFTVGFFFSNSTPVKVFVKYSYYYWNRIIQENLEKKKNLVKQQF</sequence>
<name>A0AB34PYH7_CANAX</name>
<evidence type="ECO:0000313" key="1">
    <source>
        <dbReference type="EMBL" id="KGR16514.1"/>
    </source>
</evidence>